<reference evidence="1 2" key="1">
    <citation type="submission" date="2017-09" db="EMBL/GenBank/DDBJ databases">
        <authorList>
            <person name="Ehlers B."/>
            <person name="Leendertz F.H."/>
        </authorList>
    </citation>
    <scope>NUCLEOTIDE SEQUENCE [LARGE SCALE GENOMIC DNA]</scope>
    <source>
        <strain evidence="1 2">DSM 18289</strain>
    </source>
</reference>
<protein>
    <submittedName>
        <fullName evidence="1">Uncharacterized protein</fullName>
    </submittedName>
</protein>
<organism evidence="1 2">
    <name type="scientific">Cohaesibacter gelatinilyticus</name>
    <dbReference type="NCBI Taxonomy" id="372072"/>
    <lineage>
        <taxon>Bacteria</taxon>
        <taxon>Pseudomonadati</taxon>
        <taxon>Pseudomonadota</taxon>
        <taxon>Alphaproteobacteria</taxon>
        <taxon>Hyphomicrobiales</taxon>
        <taxon>Cohaesibacteraceae</taxon>
    </lineage>
</organism>
<sequence>MSQTVPLSWLGPISISPGFPPEIFNPCREVALCLSLLSRQKEVIALLQAIQDLIGPEALKALQGFVERDEVVCIHTTHLFDGIDVTLV</sequence>
<gene>
    <name evidence="1" type="ORF">SAMN06265368_0861</name>
</gene>
<evidence type="ECO:0000313" key="1">
    <source>
        <dbReference type="EMBL" id="SNZ07343.1"/>
    </source>
</evidence>
<keyword evidence="2" id="KW-1185">Reference proteome</keyword>
<proteinExistence type="predicted"/>
<accession>A0A285NEM0</accession>
<dbReference type="AlphaFoldDB" id="A0A285NEM0"/>
<name>A0A285NEM0_9HYPH</name>
<dbReference type="Proteomes" id="UP000219439">
    <property type="component" value="Unassembled WGS sequence"/>
</dbReference>
<evidence type="ECO:0000313" key="2">
    <source>
        <dbReference type="Proteomes" id="UP000219439"/>
    </source>
</evidence>
<dbReference type="EMBL" id="OBEL01000001">
    <property type="protein sequence ID" value="SNZ07343.1"/>
    <property type="molecule type" value="Genomic_DNA"/>
</dbReference>